<evidence type="ECO:0000256" key="6">
    <source>
        <dbReference type="ARBA" id="ARBA00022833"/>
    </source>
</evidence>
<dbReference type="Pfam" id="PF02463">
    <property type="entry name" value="SMC_N"/>
    <property type="match status" value="1"/>
</dbReference>
<dbReference type="OrthoDB" id="9795626at2"/>
<dbReference type="InterPro" id="IPR003395">
    <property type="entry name" value="RecF/RecN/SMC_N"/>
</dbReference>
<evidence type="ECO:0000256" key="3">
    <source>
        <dbReference type="ARBA" id="ARBA00013368"/>
    </source>
</evidence>
<evidence type="ECO:0000256" key="8">
    <source>
        <dbReference type="ARBA" id="ARBA00023054"/>
    </source>
</evidence>
<evidence type="ECO:0000256" key="10">
    <source>
        <dbReference type="SAM" id="Coils"/>
    </source>
</evidence>
<organism evidence="12">
    <name type="scientific">Levilinea saccharolytica</name>
    <dbReference type="NCBI Taxonomy" id="229921"/>
    <lineage>
        <taxon>Bacteria</taxon>
        <taxon>Bacillati</taxon>
        <taxon>Chloroflexota</taxon>
        <taxon>Anaerolineae</taxon>
        <taxon>Anaerolineales</taxon>
        <taxon>Anaerolineaceae</taxon>
        <taxon>Levilinea</taxon>
    </lineage>
</organism>
<feature type="coiled-coil region" evidence="10">
    <location>
        <begin position="461"/>
        <end position="505"/>
    </location>
</feature>
<accession>A0A0M9U306</accession>
<dbReference type="PROSITE" id="PS51131">
    <property type="entry name" value="ZN_HOOK"/>
    <property type="match status" value="1"/>
</dbReference>
<comment type="subunit">
    <text evidence="2">Heterodimer of SbcC and SbcD.</text>
</comment>
<dbReference type="STRING" id="229921.ADN01_00020"/>
<keyword evidence="14" id="KW-1185">Reference proteome</keyword>
<keyword evidence="4 9" id="KW-0479">Metal-binding</keyword>
<dbReference type="Gene3D" id="1.10.287.510">
    <property type="entry name" value="Helix hairpin bin"/>
    <property type="match status" value="1"/>
</dbReference>
<protein>
    <recommendedName>
        <fullName evidence="3">Nuclease SbcCD subunit C</fullName>
    </recommendedName>
</protein>
<reference evidence="12" key="1">
    <citation type="journal article" date="2015" name="Genome Announc.">
        <title>Draft Genome Sequences of Anaerolinea thermolimosa IMO-1, Bellilinea caldifistulae GOMI-1, Leptolinea tardivitalis YMTK-2, Levilinea saccharolytica KIBI-1, Longilinea arvoryzae KOME-1, Previously Described as Members of the Class Anaerolineae (Chloroflexi).</title>
        <authorList>
            <person name="Matsuura N."/>
            <person name="Tourlousse M.D."/>
            <person name="Ohashi A."/>
            <person name="Hugenholtz P."/>
            <person name="Sekiguchi Y."/>
        </authorList>
    </citation>
    <scope>NUCLEOTIDE SEQUENCE</scope>
    <source>
        <strain evidence="12">KIBI-1</strain>
    </source>
</reference>
<feature type="coiled-coil region" evidence="10">
    <location>
        <begin position="560"/>
        <end position="646"/>
    </location>
</feature>
<keyword evidence="7" id="KW-0067">ATP-binding</keyword>
<dbReference type="GO" id="GO:0005524">
    <property type="term" value="F:ATP binding"/>
    <property type="evidence" value="ECO:0007669"/>
    <property type="project" value="UniProtKB-KW"/>
</dbReference>
<dbReference type="Gene3D" id="3.40.50.300">
    <property type="entry name" value="P-loop containing nucleotide triphosphate hydrolases"/>
    <property type="match status" value="2"/>
</dbReference>
<dbReference type="InterPro" id="IPR027417">
    <property type="entry name" value="P-loop_NTPase"/>
</dbReference>
<dbReference type="AlphaFoldDB" id="A0A0M9U306"/>
<dbReference type="EMBL" id="LGCM01000001">
    <property type="protein sequence ID" value="KPL91972.1"/>
    <property type="molecule type" value="Genomic_DNA"/>
</dbReference>
<evidence type="ECO:0000259" key="11">
    <source>
        <dbReference type="PROSITE" id="PS51131"/>
    </source>
</evidence>
<dbReference type="PANTHER" id="PTHR32114:SF2">
    <property type="entry name" value="ABC TRANSPORTER ABCH.3"/>
    <property type="match status" value="1"/>
</dbReference>
<gene>
    <name evidence="13" type="ORF">ADN01_00020</name>
    <name evidence="12" type="ORF">LSAC_03134</name>
</gene>
<evidence type="ECO:0000313" key="13">
    <source>
        <dbReference type="EMBL" id="KPL91972.1"/>
    </source>
</evidence>
<feature type="binding site" evidence="9">
    <location>
        <position position="427"/>
    </location>
    <ligand>
        <name>Zn(2+)</name>
        <dbReference type="ChEBI" id="CHEBI:29105"/>
    </ligand>
</feature>
<evidence type="ECO:0000313" key="12">
    <source>
        <dbReference type="EMBL" id="GAP19234.1"/>
    </source>
</evidence>
<evidence type="ECO:0000313" key="14">
    <source>
        <dbReference type="Proteomes" id="UP000050501"/>
    </source>
</evidence>
<evidence type="ECO:0000256" key="4">
    <source>
        <dbReference type="ARBA" id="ARBA00022723"/>
    </source>
</evidence>
<comment type="similarity">
    <text evidence="1">Belongs to the SMC family. SbcC subfamily.</text>
</comment>
<dbReference type="SUPFAM" id="SSF52540">
    <property type="entry name" value="P-loop containing nucleoside triphosphate hydrolases"/>
    <property type="match status" value="2"/>
</dbReference>
<evidence type="ECO:0000256" key="1">
    <source>
        <dbReference type="ARBA" id="ARBA00006930"/>
    </source>
</evidence>
<dbReference type="PATRIC" id="fig|229921.5.peg.2924"/>
<keyword evidence="6 9" id="KW-0862">Zinc</keyword>
<name>A0A0M9U306_9CHLR</name>
<dbReference type="EMBL" id="DF967975">
    <property type="protein sequence ID" value="GAP19234.1"/>
    <property type="molecule type" value="Genomic_DNA"/>
</dbReference>
<feature type="domain" description="Zinc-hook" evidence="11">
    <location>
        <begin position="378"/>
        <end position="476"/>
    </location>
</feature>
<dbReference type="PANTHER" id="PTHR32114">
    <property type="entry name" value="ABC TRANSPORTER ABCH.3"/>
    <property type="match status" value="1"/>
</dbReference>
<feature type="binding site" evidence="9">
    <location>
        <position position="424"/>
    </location>
    <ligand>
        <name>Zn(2+)</name>
        <dbReference type="ChEBI" id="CHEBI:29105"/>
    </ligand>
</feature>
<keyword evidence="8 10" id="KW-0175">Coiled coil</keyword>
<feature type="coiled-coil region" evidence="10">
    <location>
        <begin position="323"/>
        <end position="419"/>
    </location>
</feature>
<proteinExistence type="inferred from homology"/>
<evidence type="ECO:0000256" key="5">
    <source>
        <dbReference type="ARBA" id="ARBA00022741"/>
    </source>
</evidence>
<evidence type="ECO:0000256" key="7">
    <source>
        <dbReference type="ARBA" id="ARBA00022840"/>
    </source>
</evidence>
<dbReference type="SUPFAM" id="SSF75712">
    <property type="entry name" value="Rad50 coiled-coil Zn hook"/>
    <property type="match status" value="1"/>
</dbReference>
<reference evidence="13 14" key="2">
    <citation type="submission" date="2015-07" db="EMBL/GenBank/DDBJ databases">
        <title>Genome sequence of Levilinea saccharolytica DSM 16555.</title>
        <authorList>
            <person name="Hemp J."/>
            <person name="Ward L.M."/>
            <person name="Pace L.A."/>
            <person name="Fischer W.W."/>
        </authorList>
    </citation>
    <scope>NUCLEOTIDE SEQUENCE [LARGE SCALE GENOMIC DNA]</scope>
    <source>
        <strain evidence="13 14">KIBI-1</strain>
    </source>
</reference>
<sequence length="853" mass="96710">MIPVRLQISNFLSYGDPVEVDFSEFHIACITGHNGAGKSSLLDAITWALFGQARRRDDAIIHSRARQAEVIFDFRYEEHLYRVQRIKPANKTGLLEFFVQGSDGGFRPLTEHSIRETESAITRTLRMDYETFTNASFFLQGKADQFAQQRPGDRKRILSNILGLEIWEAYRERTAKRRQAEEASLLQVNGQLREIEEELAQEEQRRARLQELQAQLEQAAQARQKQAQWLDQVRRLADSLAEQARLVDLLARQAETARSTHREQAAVLQTRQSEREQYREQIARADEIAASYQAWKAARQELEGWEAMAASFRQIETERAEPLLALEAEKSRLEAERDHLRARRQQMIELEANLPAAGGELQAAQAETERLQAQLAERESLEAELRGAQDTRVELLAENTRLKTEMDELKMRIQRLSEVTGAACPVCGQPLSAQDRETMAEALQTDGKKLGDRYRENLEQKRRFEERCAQINQALEQLRREEGELRTAQRRLDQAHDRKAQMDAALQEWRTVGQPALDAVEARLSSGEYAAEARARLAAVDERLRVLGYDGAAHDAARQAEQAGRASEEQQRALETAQAALAPLEREITALSGQVQQAEEQAASLEAHLAEVRQRYEADRAGLPDLRTAESELLGLQEQENRLRMQVGAANQSVEVLKNQRARQSALRAEREALAVRISHCKQLERAFGKDGIPSLLIENALPEIEEHANQLLDRLTNGGMSVRFATQKDYKDKNREDKKETLDILISDPAGVREYELFSGGEAFRVNFAIRLALSRVLAQRAGARLQTLVIDEGFGSQDAEGRQRLVEAIHLVQEDFAKILVITHLEELKDAFPARIEVEKSQNGSRVQVLI</sequence>
<dbReference type="RefSeq" id="WP_062419527.1">
    <property type="nucleotide sequence ID" value="NZ_BBXZ01000169.1"/>
</dbReference>
<dbReference type="GO" id="GO:0046872">
    <property type="term" value="F:metal ion binding"/>
    <property type="evidence" value="ECO:0007669"/>
    <property type="project" value="UniProtKB-UniRule"/>
</dbReference>
<evidence type="ECO:0000256" key="9">
    <source>
        <dbReference type="PROSITE-ProRule" id="PRU00471"/>
    </source>
</evidence>
<dbReference type="Proteomes" id="UP000050501">
    <property type="component" value="Unassembled WGS sequence"/>
</dbReference>
<feature type="coiled-coil region" evidence="10">
    <location>
        <begin position="178"/>
        <end position="226"/>
    </location>
</feature>
<keyword evidence="5" id="KW-0547">Nucleotide-binding</keyword>
<dbReference type="InterPro" id="IPR013134">
    <property type="entry name" value="Zn_hook_RAD50"/>
</dbReference>
<evidence type="ECO:0000256" key="2">
    <source>
        <dbReference type="ARBA" id="ARBA00011322"/>
    </source>
</evidence>